<comment type="similarity">
    <text evidence="11">Belongs to the binding-protein-dependent transport system permease family.</text>
</comment>
<dbReference type="NCBIfam" id="TIGR01727">
    <property type="entry name" value="oligo_HPY"/>
    <property type="match status" value="1"/>
</dbReference>
<dbReference type="PROSITE" id="PS00211">
    <property type="entry name" value="ABC_TRANSPORTER_1"/>
    <property type="match status" value="1"/>
</dbReference>
<dbReference type="Pfam" id="PF00005">
    <property type="entry name" value="ABC_tran"/>
    <property type="match status" value="1"/>
</dbReference>
<dbReference type="InterPro" id="IPR013563">
    <property type="entry name" value="Oligopep_ABC_C"/>
</dbReference>
<dbReference type="Pfam" id="PF08352">
    <property type="entry name" value="oligo_HPY"/>
    <property type="match status" value="1"/>
</dbReference>
<dbReference type="Gene3D" id="1.10.3720.10">
    <property type="entry name" value="MetI-like"/>
    <property type="match status" value="1"/>
</dbReference>
<keyword evidence="10 11" id="KW-0472">Membrane</keyword>
<dbReference type="InterPro" id="IPR035906">
    <property type="entry name" value="MetI-like_sf"/>
</dbReference>
<evidence type="ECO:0000256" key="9">
    <source>
        <dbReference type="ARBA" id="ARBA00022989"/>
    </source>
</evidence>
<evidence type="ECO:0000256" key="5">
    <source>
        <dbReference type="ARBA" id="ARBA00022475"/>
    </source>
</evidence>
<name>A0A917TS88_9ACTN</name>
<accession>A0A917TS88</accession>
<dbReference type="InterPro" id="IPR003593">
    <property type="entry name" value="AAA+_ATPase"/>
</dbReference>
<sequence>MSADPPPVPATAATPGQWRAVLARFRRHRLAAAALVVLVLVALFAFVGPLLWRYGHDEITPDNSQPPSAIHPLGTDSLGHDLLAQVMRGTQQSLLIALTVALGAAVVGTVIGIVAGYYRGTVDALLMRLVDLFLTVPTIAVAAVLGHNFAGSGGGWVLIAVVLAALMWTSVARVVRGVVLGLREREFISAARALGSSDLRIMARHILPNVAGPIIVSVTILVATAILAETALSFIGFGVQPPDTSLGLLVANAQSAVATRPWLFYFPGLVILLIALSINFIGDGLRDALDPTQTKGPRRRRYLAQPAARADAVPDDVLLSVRDLRVVFAADGGDVPAVRHLDLDLRRGEVVGLVGESGSGKSVSAAAMMGLLPPTATVSGSIRFAGQELVGLAEPRFRRLRGSRIAMVFQDPMSSLSPVHTIGDQVAEAVRVHRGCSRAEARERAVELLDTVGIPDARNRLGDYPHQFSGGMRQRVVIAMAIANDPDLIIADEPTTALDVTVQAQVLAALRAVRERTGAAILMITHDLGIVAEVADRIAVMYAGRLVEVGTAAEVFDHPAMPYTRGLLDSVPRIDRPADEELWAIPGSPPTMTALPAGCAFAPRCTVRVPDCSTVVPELVPLTVGHRAACLRLTPGGEPLPEPATTTPIPERP</sequence>
<comment type="subcellular location">
    <subcellularLocation>
        <location evidence="11">Cell membrane</location>
        <topology evidence="11">Multi-pass membrane protein</topology>
    </subcellularLocation>
    <subcellularLocation>
        <location evidence="2">Cell membrane</location>
        <topology evidence="2">Peripheral membrane protein</topology>
    </subcellularLocation>
    <subcellularLocation>
        <location evidence="1">Membrane</location>
        <topology evidence="1">Multi-pass membrane protein</topology>
    </subcellularLocation>
</comment>
<dbReference type="EMBL" id="BMNB01000006">
    <property type="protein sequence ID" value="GGM34021.1"/>
    <property type="molecule type" value="Genomic_DNA"/>
</dbReference>
<dbReference type="Gene3D" id="3.40.50.300">
    <property type="entry name" value="P-loop containing nucleotide triphosphate hydrolases"/>
    <property type="match status" value="1"/>
</dbReference>
<dbReference type="GO" id="GO:0016887">
    <property type="term" value="F:ATP hydrolysis activity"/>
    <property type="evidence" value="ECO:0007669"/>
    <property type="project" value="InterPro"/>
</dbReference>
<dbReference type="PANTHER" id="PTHR43297">
    <property type="entry name" value="OLIGOPEPTIDE TRANSPORT ATP-BINDING PROTEIN APPD"/>
    <property type="match status" value="1"/>
</dbReference>
<evidence type="ECO:0000256" key="6">
    <source>
        <dbReference type="ARBA" id="ARBA00022692"/>
    </source>
</evidence>
<dbReference type="AlphaFoldDB" id="A0A917TS88"/>
<dbReference type="SUPFAM" id="SSF52540">
    <property type="entry name" value="P-loop containing nucleoside triphosphate hydrolases"/>
    <property type="match status" value="1"/>
</dbReference>
<evidence type="ECO:0000256" key="8">
    <source>
        <dbReference type="ARBA" id="ARBA00022840"/>
    </source>
</evidence>
<feature type="transmembrane region" description="Helical" evidence="11">
    <location>
        <begin position="156"/>
        <end position="175"/>
    </location>
</feature>
<keyword evidence="4 11" id="KW-0813">Transport</keyword>
<reference evidence="15" key="2">
    <citation type="submission" date="2020-09" db="EMBL/GenBank/DDBJ databases">
        <authorList>
            <person name="Sun Q."/>
            <person name="Zhou Y."/>
        </authorList>
    </citation>
    <scope>NUCLEOTIDE SEQUENCE</scope>
    <source>
        <strain evidence="15">CGMCC 4.7312</strain>
    </source>
</reference>
<keyword evidence="5" id="KW-1003">Cell membrane</keyword>
<dbReference type="InterPro" id="IPR027417">
    <property type="entry name" value="P-loop_NTPase"/>
</dbReference>
<dbReference type="GO" id="GO:0005886">
    <property type="term" value="C:plasma membrane"/>
    <property type="evidence" value="ECO:0007669"/>
    <property type="project" value="UniProtKB-SubCell"/>
</dbReference>
<dbReference type="GO" id="GO:0055085">
    <property type="term" value="P:transmembrane transport"/>
    <property type="evidence" value="ECO:0007669"/>
    <property type="project" value="InterPro"/>
</dbReference>
<dbReference type="PROSITE" id="PS50928">
    <property type="entry name" value="ABC_TM1"/>
    <property type="match status" value="1"/>
</dbReference>
<dbReference type="SMART" id="SM00382">
    <property type="entry name" value="AAA"/>
    <property type="match status" value="1"/>
</dbReference>
<dbReference type="InterPro" id="IPR000515">
    <property type="entry name" value="MetI-like"/>
</dbReference>
<comment type="similarity">
    <text evidence="3">Belongs to the ABC transporter superfamily.</text>
</comment>
<dbReference type="PANTHER" id="PTHR43297:SF2">
    <property type="entry name" value="DIPEPTIDE TRANSPORT ATP-BINDING PROTEIN DPPD"/>
    <property type="match status" value="1"/>
</dbReference>
<organism evidence="15 16">
    <name type="scientific">Micromonospora sonchi</name>
    <dbReference type="NCBI Taxonomy" id="1763543"/>
    <lineage>
        <taxon>Bacteria</taxon>
        <taxon>Bacillati</taxon>
        <taxon>Actinomycetota</taxon>
        <taxon>Actinomycetes</taxon>
        <taxon>Micromonosporales</taxon>
        <taxon>Micromonosporaceae</taxon>
        <taxon>Micromonospora</taxon>
    </lineage>
</organism>
<evidence type="ECO:0000256" key="12">
    <source>
        <dbReference type="SAM" id="MobiDB-lite"/>
    </source>
</evidence>
<gene>
    <name evidence="15" type="ORF">GCM10011608_18120</name>
</gene>
<dbReference type="GO" id="GO:0005524">
    <property type="term" value="F:ATP binding"/>
    <property type="evidence" value="ECO:0007669"/>
    <property type="project" value="UniProtKB-KW"/>
</dbReference>
<evidence type="ECO:0000259" key="13">
    <source>
        <dbReference type="PROSITE" id="PS50893"/>
    </source>
</evidence>
<evidence type="ECO:0000259" key="14">
    <source>
        <dbReference type="PROSITE" id="PS50928"/>
    </source>
</evidence>
<evidence type="ECO:0000256" key="1">
    <source>
        <dbReference type="ARBA" id="ARBA00004141"/>
    </source>
</evidence>
<feature type="transmembrane region" description="Helical" evidence="11">
    <location>
        <begin position="30"/>
        <end position="52"/>
    </location>
</feature>
<dbReference type="Pfam" id="PF12911">
    <property type="entry name" value="OppC_N"/>
    <property type="match status" value="1"/>
</dbReference>
<feature type="region of interest" description="Disordered" evidence="12">
    <location>
        <begin position="634"/>
        <end position="653"/>
    </location>
</feature>
<dbReference type="Proteomes" id="UP000608890">
    <property type="component" value="Unassembled WGS sequence"/>
</dbReference>
<dbReference type="FunFam" id="3.40.50.300:FF:000016">
    <property type="entry name" value="Oligopeptide ABC transporter ATP-binding component"/>
    <property type="match status" value="1"/>
</dbReference>
<feature type="transmembrane region" description="Helical" evidence="11">
    <location>
        <begin position="262"/>
        <end position="281"/>
    </location>
</feature>
<dbReference type="GO" id="GO:0015833">
    <property type="term" value="P:peptide transport"/>
    <property type="evidence" value="ECO:0007669"/>
    <property type="project" value="InterPro"/>
</dbReference>
<feature type="transmembrane region" description="Helical" evidence="11">
    <location>
        <begin position="210"/>
        <end position="239"/>
    </location>
</feature>
<reference evidence="15" key="1">
    <citation type="journal article" date="2014" name="Int. J. Syst. Evol. Microbiol.">
        <title>Complete genome sequence of Corynebacterium casei LMG S-19264T (=DSM 44701T), isolated from a smear-ripened cheese.</title>
        <authorList>
            <consortium name="US DOE Joint Genome Institute (JGI-PGF)"/>
            <person name="Walter F."/>
            <person name="Albersmeier A."/>
            <person name="Kalinowski J."/>
            <person name="Ruckert C."/>
        </authorList>
    </citation>
    <scope>NUCLEOTIDE SEQUENCE</scope>
    <source>
        <strain evidence="15">CGMCC 4.7312</strain>
    </source>
</reference>
<keyword evidence="9 11" id="KW-1133">Transmembrane helix</keyword>
<dbReference type="InterPro" id="IPR025966">
    <property type="entry name" value="OppC_N"/>
</dbReference>
<evidence type="ECO:0000313" key="15">
    <source>
        <dbReference type="EMBL" id="GGM34021.1"/>
    </source>
</evidence>
<dbReference type="PROSITE" id="PS50893">
    <property type="entry name" value="ABC_TRANSPORTER_2"/>
    <property type="match status" value="1"/>
</dbReference>
<dbReference type="CDD" id="cd03257">
    <property type="entry name" value="ABC_NikE_OppD_transporters"/>
    <property type="match status" value="1"/>
</dbReference>
<evidence type="ECO:0000256" key="2">
    <source>
        <dbReference type="ARBA" id="ARBA00004202"/>
    </source>
</evidence>
<dbReference type="Pfam" id="PF00528">
    <property type="entry name" value="BPD_transp_1"/>
    <property type="match status" value="1"/>
</dbReference>
<keyword evidence="16" id="KW-1185">Reference proteome</keyword>
<dbReference type="CDD" id="cd06261">
    <property type="entry name" value="TM_PBP2"/>
    <property type="match status" value="1"/>
</dbReference>
<dbReference type="InterPro" id="IPR017871">
    <property type="entry name" value="ABC_transporter-like_CS"/>
</dbReference>
<feature type="transmembrane region" description="Helical" evidence="11">
    <location>
        <begin position="94"/>
        <end position="117"/>
    </location>
</feature>
<dbReference type="SUPFAM" id="SSF161098">
    <property type="entry name" value="MetI-like"/>
    <property type="match status" value="1"/>
</dbReference>
<feature type="domain" description="ABC transporter" evidence="13">
    <location>
        <begin position="321"/>
        <end position="568"/>
    </location>
</feature>
<evidence type="ECO:0000256" key="10">
    <source>
        <dbReference type="ARBA" id="ARBA00023136"/>
    </source>
</evidence>
<protein>
    <submittedName>
        <fullName evidence="15">Peptide ABC transporter permease</fullName>
    </submittedName>
</protein>
<dbReference type="InterPro" id="IPR003439">
    <property type="entry name" value="ABC_transporter-like_ATP-bd"/>
</dbReference>
<evidence type="ECO:0000256" key="7">
    <source>
        <dbReference type="ARBA" id="ARBA00022741"/>
    </source>
</evidence>
<feature type="transmembrane region" description="Helical" evidence="11">
    <location>
        <begin position="129"/>
        <end position="150"/>
    </location>
</feature>
<keyword evidence="8" id="KW-0067">ATP-binding</keyword>
<comment type="caution">
    <text evidence="15">The sequence shown here is derived from an EMBL/GenBank/DDBJ whole genome shotgun (WGS) entry which is preliminary data.</text>
</comment>
<evidence type="ECO:0000256" key="11">
    <source>
        <dbReference type="RuleBase" id="RU363032"/>
    </source>
</evidence>
<evidence type="ECO:0000313" key="16">
    <source>
        <dbReference type="Proteomes" id="UP000608890"/>
    </source>
</evidence>
<evidence type="ECO:0000256" key="3">
    <source>
        <dbReference type="ARBA" id="ARBA00005417"/>
    </source>
</evidence>
<evidence type="ECO:0000256" key="4">
    <source>
        <dbReference type="ARBA" id="ARBA00022448"/>
    </source>
</evidence>
<proteinExistence type="inferred from homology"/>
<feature type="compositionally biased region" description="Polar residues" evidence="12">
    <location>
        <begin position="644"/>
        <end position="653"/>
    </location>
</feature>
<keyword evidence="7" id="KW-0547">Nucleotide-binding</keyword>
<keyword evidence="6 11" id="KW-0812">Transmembrane</keyword>
<feature type="domain" description="ABC transmembrane type-1" evidence="14">
    <location>
        <begin position="94"/>
        <end position="282"/>
    </location>
</feature>
<dbReference type="RefSeq" id="WP_189042436.1">
    <property type="nucleotide sequence ID" value="NZ_BMNB01000006.1"/>
</dbReference>
<dbReference type="InterPro" id="IPR050388">
    <property type="entry name" value="ABC_Ni/Peptide_Import"/>
</dbReference>